<dbReference type="GO" id="GO:0008270">
    <property type="term" value="F:zinc ion binding"/>
    <property type="evidence" value="ECO:0007669"/>
    <property type="project" value="UniProtKB-KW"/>
</dbReference>
<dbReference type="AlphaFoldDB" id="A0A9D4FFK2"/>
<evidence type="ECO:0008006" key="7">
    <source>
        <dbReference type="Google" id="ProtNLM"/>
    </source>
</evidence>
<keyword evidence="2" id="KW-0863">Zinc-finger</keyword>
<evidence type="ECO:0000256" key="3">
    <source>
        <dbReference type="ARBA" id="ARBA00022833"/>
    </source>
</evidence>
<evidence type="ECO:0000256" key="1">
    <source>
        <dbReference type="ARBA" id="ARBA00022723"/>
    </source>
</evidence>
<dbReference type="Gene3D" id="3.30.40.10">
    <property type="entry name" value="Zinc/RING finger domain, C3HC4 (zinc finger)"/>
    <property type="match status" value="1"/>
</dbReference>
<evidence type="ECO:0000313" key="5">
    <source>
        <dbReference type="EMBL" id="KAH3795716.1"/>
    </source>
</evidence>
<reference evidence="5" key="2">
    <citation type="submission" date="2020-11" db="EMBL/GenBank/DDBJ databases">
        <authorList>
            <person name="McCartney M.A."/>
            <person name="Auch B."/>
            <person name="Kono T."/>
            <person name="Mallez S."/>
            <person name="Becker A."/>
            <person name="Gohl D.M."/>
            <person name="Silverstein K.A.T."/>
            <person name="Koren S."/>
            <person name="Bechman K.B."/>
            <person name="Herman A."/>
            <person name="Abrahante J.E."/>
            <person name="Garbe J."/>
        </authorList>
    </citation>
    <scope>NUCLEOTIDE SEQUENCE</scope>
    <source>
        <strain evidence="5">Duluth1</strain>
        <tissue evidence="5">Whole animal</tissue>
    </source>
</reference>
<reference evidence="5" key="1">
    <citation type="journal article" date="2019" name="bioRxiv">
        <title>The Genome of the Zebra Mussel, Dreissena polymorpha: A Resource for Invasive Species Research.</title>
        <authorList>
            <person name="McCartney M.A."/>
            <person name="Auch B."/>
            <person name="Kono T."/>
            <person name="Mallez S."/>
            <person name="Zhang Y."/>
            <person name="Obille A."/>
            <person name="Becker A."/>
            <person name="Abrahante J.E."/>
            <person name="Garbe J."/>
            <person name="Badalamenti J.P."/>
            <person name="Herman A."/>
            <person name="Mangelson H."/>
            <person name="Liachko I."/>
            <person name="Sullivan S."/>
            <person name="Sone E.D."/>
            <person name="Koren S."/>
            <person name="Silverstein K.A.T."/>
            <person name="Beckman K.B."/>
            <person name="Gohl D.M."/>
        </authorList>
    </citation>
    <scope>NUCLEOTIDE SEQUENCE</scope>
    <source>
        <strain evidence="5">Duluth1</strain>
        <tissue evidence="5">Whole animal</tissue>
    </source>
</reference>
<protein>
    <recommendedName>
        <fullName evidence="7">Zinc finger PHD-type domain-containing protein</fullName>
    </recommendedName>
</protein>
<dbReference type="InterPro" id="IPR011011">
    <property type="entry name" value="Znf_FYVE_PHD"/>
</dbReference>
<dbReference type="InterPro" id="IPR013083">
    <property type="entry name" value="Znf_RING/FYVE/PHD"/>
</dbReference>
<keyword evidence="3" id="KW-0862">Zinc</keyword>
<feature type="region of interest" description="Disordered" evidence="4">
    <location>
        <begin position="1"/>
        <end position="32"/>
    </location>
</feature>
<dbReference type="SUPFAM" id="SSF57903">
    <property type="entry name" value="FYVE/PHD zinc finger"/>
    <property type="match status" value="1"/>
</dbReference>
<feature type="compositionally biased region" description="Basic and acidic residues" evidence="4">
    <location>
        <begin position="1"/>
        <end position="10"/>
    </location>
</feature>
<keyword evidence="6" id="KW-1185">Reference proteome</keyword>
<keyword evidence="1" id="KW-0479">Metal-binding</keyword>
<comment type="caution">
    <text evidence="5">The sequence shown here is derived from an EMBL/GenBank/DDBJ whole genome shotgun (WGS) entry which is preliminary data.</text>
</comment>
<gene>
    <name evidence="5" type="ORF">DPMN_149273</name>
</gene>
<feature type="compositionally biased region" description="Basic residues" evidence="4">
    <location>
        <begin position="23"/>
        <end position="32"/>
    </location>
</feature>
<dbReference type="EMBL" id="JAIWYP010000007">
    <property type="protein sequence ID" value="KAH3795716.1"/>
    <property type="molecule type" value="Genomic_DNA"/>
</dbReference>
<evidence type="ECO:0000313" key="6">
    <source>
        <dbReference type="Proteomes" id="UP000828390"/>
    </source>
</evidence>
<organism evidence="5 6">
    <name type="scientific">Dreissena polymorpha</name>
    <name type="common">Zebra mussel</name>
    <name type="synonym">Mytilus polymorpha</name>
    <dbReference type="NCBI Taxonomy" id="45954"/>
    <lineage>
        <taxon>Eukaryota</taxon>
        <taxon>Metazoa</taxon>
        <taxon>Spiralia</taxon>
        <taxon>Lophotrochozoa</taxon>
        <taxon>Mollusca</taxon>
        <taxon>Bivalvia</taxon>
        <taxon>Autobranchia</taxon>
        <taxon>Heteroconchia</taxon>
        <taxon>Euheterodonta</taxon>
        <taxon>Imparidentia</taxon>
        <taxon>Neoheterodontei</taxon>
        <taxon>Myida</taxon>
        <taxon>Dreissenoidea</taxon>
        <taxon>Dreissenidae</taxon>
        <taxon>Dreissena</taxon>
    </lineage>
</organism>
<proteinExistence type="predicted"/>
<dbReference type="PROSITE" id="PS01359">
    <property type="entry name" value="ZF_PHD_1"/>
    <property type="match status" value="1"/>
</dbReference>
<name>A0A9D4FFK2_DREPO</name>
<dbReference type="InterPro" id="IPR019786">
    <property type="entry name" value="Zinc_finger_PHD-type_CS"/>
</dbReference>
<evidence type="ECO:0000256" key="4">
    <source>
        <dbReference type="SAM" id="MobiDB-lite"/>
    </source>
</evidence>
<sequence length="125" mass="13837">MQSKDIHPHPDPAIVSDSTEHGARKKGRQPKHPCRVCGRGVTSRLKAVDCDSCGVWTHIDCTGFITVEEYLKLSDITCEFDCTKCTFKKLPFNSCKSTCDSENNIPNENVNILLPKTKPILVGSC</sequence>
<evidence type="ECO:0000256" key="2">
    <source>
        <dbReference type="ARBA" id="ARBA00022771"/>
    </source>
</evidence>
<accession>A0A9D4FFK2</accession>
<dbReference type="Proteomes" id="UP000828390">
    <property type="component" value="Unassembled WGS sequence"/>
</dbReference>